<name>A0A1E8GP02_9LACT</name>
<reference evidence="4" key="1">
    <citation type="submission" date="2016-09" db="EMBL/GenBank/DDBJ databases">
        <title>Draft genome sequence of a novel species of the family Streptococcaceae isolated from flowers.</title>
        <authorList>
            <person name="Chuah L.-O."/>
            <person name="Yap K.-P."/>
            <person name="Thong K.L."/>
            <person name="Liong M.T."/>
            <person name="Ahmad R."/>
            <person name="Rusul G."/>
        </authorList>
    </citation>
    <scope>NUCLEOTIDE SEQUENCE [LARGE SCALE GENOMIC DNA]</scope>
    <source>
        <strain evidence="4">DF1</strain>
    </source>
</reference>
<feature type="transmembrane region" description="Helical" evidence="1">
    <location>
        <begin position="6"/>
        <end position="25"/>
    </location>
</feature>
<organism evidence="3 4">
    <name type="scientific">Floricoccus tropicus</name>
    <dbReference type="NCBI Taxonomy" id="1859473"/>
    <lineage>
        <taxon>Bacteria</taxon>
        <taxon>Bacillati</taxon>
        <taxon>Bacillota</taxon>
        <taxon>Bacilli</taxon>
        <taxon>Lactobacillales</taxon>
        <taxon>Streptococcaceae</taxon>
        <taxon>Floricoccus</taxon>
    </lineage>
</organism>
<dbReference type="Pfam" id="PF12146">
    <property type="entry name" value="Hydrolase_4"/>
    <property type="match status" value="1"/>
</dbReference>
<evidence type="ECO:0000313" key="3">
    <source>
        <dbReference type="EMBL" id="OFI49736.1"/>
    </source>
</evidence>
<dbReference type="OrthoDB" id="9806902at2"/>
<proteinExistence type="predicted"/>
<protein>
    <recommendedName>
        <fullName evidence="2">Serine aminopeptidase S33 domain-containing protein</fullName>
    </recommendedName>
</protein>
<evidence type="ECO:0000313" key="4">
    <source>
        <dbReference type="Proteomes" id="UP000178622"/>
    </source>
</evidence>
<feature type="domain" description="Serine aminopeptidase S33" evidence="2">
    <location>
        <begin position="76"/>
        <end position="329"/>
    </location>
</feature>
<dbReference type="InterPro" id="IPR022742">
    <property type="entry name" value="Hydrolase_4"/>
</dbReference>
<comment type="caution">
    <text evidence="3">The sequence shown here is derived from an EMBL/GenBank/DDBJ whole genome shotgun (WGS) entry which is preliminary data.</text>
</comment>
<accession>A0A1E8GP02</accession>
<gene>
    <name evidence="3" type="ORF">BG261_10685</name>
</gene>
<dbReference type="PANTHER" id="PTHR11614">
    <property type="entry name" value="PHOSPHOLIPASE-RELATED"/>
    <property type="match status" value="1"/>
</dbReference>
<dbReference type="STRING" id="1859473.BG261_10685"/>
<evidence type="ECO:0000259" key="2">
    <source>
        <dbReference type="Pfam" id="PF12146"/>
    </source>
</evidence>
<evidence type="ECO:0000256" key="1">
    <source>
        <dbReference type="SAM" id="Phobius"/>
    </source>
</evidence>
<keyword evidence="1" id="KW-1133">Transmembrane helix</keyword>
<keyword evidence="1" id="KW-0812">Transmembrane</keyword>
<keyword evidence="1" id="KW-0472">Membrane</keyword>
<keyword evidence="4" id="KW-1185">Reference proteome</keyword>
<dbReference type="AlphaFoldDB" id="A0A1E8GP02"/>
<dbReference type="EMBL" id="MKIR01000006">
    <property type="protein sequence ID" value="OFI49736.1"/>
    <property type="molecule type" value="Genomic_DNA"/>
</dbReference>
<sequence>MSKKNITIWGLGIVGGIAATTYLLFHDTKETANINLYDVELANDNKDTTVEFHEEFLPVDDGLSLYISTTCPKNGDIKGIVQIIHGMNEHARRYQDLANFLAKNGYLVVTSDNRGHGFSIDSNNPHGHMDSYQRLVEDQVAISNYIKDKNPGLPLYLYGHSFGSLLARMYLQDNDFLIDKLLLTGTVAHFKMSKVGCFLANIANKLVGSDRSSWIIQKLAQVGGKGDDWITNDKKVLKDIKKDPLWMSTYDNSGIATIWKSNLDLKDGEKYKFTNENLPILSITGAEDIVTGGKKGLEDTKKTLEEIGYKNIEIINLPNMKHEVINELDNEKVYDLILNFFDK</sequence>
<dbReference type="RefSeq" id="WP_070791778.1">
    <property type="nucleotide sequence ID" value="NZ_MKIR01000006.1"/>
</dbReference>
<dbReference type="Gene3D" id="3.40.50.1820">
    <property type="entry name" value="alpha/beta hydrolase"/>
    <property type="match status" value="1"/>
</dbReference>
<dbReference type="InterPro" id="IPR029058">
    <property type="entry name" value="AB_hydrolase_fold"/>
</dbReference>
<dbReference type="InterPro" id="IPR051044">
    <property type="entry name" value="MAG_DAG_Lipase"/>
</dbReference>
<dbReference type="SUPFAM" id="SSF53474">
    <property type="entry name" value="alpha/beta-Hydrolases"/>
    <property type="match status" value="1"/>
</dbReference>
<dbReference type="Proteomes" id="UP000178622">
    <property type="component" value="Unassembled WGS sequence"/>
</dbReference>